<dbReference type="Proteomes" id="UP001432062">
    <property type="component" value="Chromosome"/>
</dbReference>
<protein>
    <submittedName>
        <fullName evidence="1">Histone deacetylase</fullName>
    </submittedName>
</protein>
<sequence length="220" mass="23619">MTETVWYASYGSNMHLSRLRCYLAGGTPGGGAITLPGCRHGAEPLRSVPLTLPGLQYFATESLTWTGGRAFYDPDAAGETAARAHLVTIDQFCDIAAQEMYRTPGTDLDLREAITHGRLTLGPGRYETLVCTGTFEGHPVLTITAPWRYTDLPGNPPSAAYIHHLAAGLTESHAWTVEEIANYIATRPGAELGWTAATIATVLGQAMRIDAETIAPSRTT</sequence>
<gene>
    <name evidence="1" type="ORF">OG563_03365</name>
</gene>
<proteinExistence type="predicted"/>
<dbReference type="EMBL" id="CP109441">
    <property type="protein sequence ID" value="WUV47297.1"/>
    <property type="molecule type" value="Genomic_DNA"/>
</dbReference>
<accession>A0ABZ1YVI6</accession>
<name>A0ABZ1YVI6_9NOCA</name>
<evidence type="ECO:0000313" key="1">
    <source>
        <dbReference type="EMBL" id="WUV47297.1"/>
    </source>
</evidence>
<keyword evidence="2" id="KW-1185">Reference proteome</keyword>
<dbReference type="RefSeq" id="WP_329411354.1">
    <property type="nucleotide sequence ID" value="NZ_CP109441.1"/>
</dbReference>
<dbReference type="Gene3D" id="3.10.490.10">
    <property type="entry name" value="Gamma-glutamyl cyclotransferase-like"/>
    <property type="match status" value="1"/>
</dbReference>
<organism evidence="1 2">
    <name type="scientific">Nocardia vinacea</name>
    <dbReference type="NCBI Taxonomy" id="96468"/>
    <lineage>
        <taxon>Bacteria</taxon>
        <taxon>Bacillati</taxon>
        <taxon>Actinomycetota</taxon>
        <taxon>Actinomycetes</taxon>
        <taxon>Mycobacteriales</taxon>
        <taxon>Nocardiaceae</taxon>
        <taxon>Nocardia</taxon>
    </lineage>
</organism>
<reference evidence="1" key="1">
    <citation type="submission" date="2022-10" db="EMBL/GenBank/DDBJ databases">
        <title>The complete genomes of actinobacterial strains from the NBC collection.</title>
        <authorList>
            <person name="Joergensen T.S."/>
            <person name="Alvarez Arevalo M."/>
            <person name="Sterndorff E.B."/>
            <person name="Faurdal D."/>
            <person name="Vuksanovic O."/>
            <person name="Mourched A.-S."/>
            <person name="Charusanti P."/>
            <person name="Shaw S."/>
            <person name="Blin K."/>
            <person name="Weber T."/>
        </authorList>
    </citation>
    <scope>NUCLEOTIDE SEQUENCE</scope>
    <source>
        <strain evidence="1">NBC_01482</strain>
    </source>
</reference>
<evidence type="ECO:0000313" key="2">
    <source>
        <dbReference type="Proteomes" id="UP001432062"/>
    </source>
</evidence>